<protein>
    <recommendedName>
        <fullName evidence="4">Polysaccharide biosynthesis protein</fullName>
    </recommendedName>
</protein>
<feature type="transmembrane region" description="Helical" evidence="1">
    <location>
        <begin position="139"/>
        <end position="160"/>
    </location>
</feature>
<proteinExistence type="predicted"/>
<reference evidence="2" key="1">
    <citation type="submission" date="2022-05" db="EMBL/GenBank/DDBJ databases">
        <title>A methanotrophic Mycobacterium dominates a cave microbial ecosystem.</title>
        <authorList>
            <person name="Van Spanning R.J.M."/>
            <person name="Guan Q."/>
            <person name="Melkonian C."/>
            <person name="Gallant J."/>
            <person name="Polerecky L."/>
            <person name="Flot J.-F."/>
            <person name="Brandt B.W."/>
            <person name="Braster M."/>
            <person name="Iturbe Espinoza P."/>
            <person name="Aerts J."/>
            <person name="Meima-Franke M."/>
            <person name="Piersma S.R."/>
            <person name="Bunduc C."/>
            <person name="Ummels R."/>
            <person name="Pain A."/>
            <person name="Fleming E.J."/>
            <person name="van der Wel N."/>
            <person name="Gherman V.D."/>
            <person name="Sarbu S.M."/>
            <person name="Bodelier P.L.E."/>
            <person name="Bitter W."/>
        </authorList>
    </citation>
    <scope>NUCLEOTIDE SEQUENCE</scope>
    <source>
        <strain evidence="2">Sulfur Cave</strain>
    </source>
</reference>
<evidence type="ECO:0008006" key="4">
    <source>
        <dbReference type="Google" id="ProtNLM"/>
    </source>
</evidence>
<feature type="transmembrane region" description="Helical" evidence="1">
    <location>
        <begin position="282"/>
        <end position="307"/>
    </location>
</feature>
<feature type="transmembrane region" description="Helical" evidence="1">
    <location>
        <begin position="166"/>
        <end position="189"/>
    </location>
</feature>
<evidence type="ECO:0000313" key="2">
    <source>
        <dbReference type="EMBL" id="UQX12198.1"/>
    </source>
</evidence>
<name>A0ABY4QR13_9MYCO</name>
<feature type="transmembrane region" description="Helical" evidence="1">
    <location>
        <begin position="210"/>
        <end position="232"/>
    </location>
</feature>
<keyword evidence="1" id="KW-0472">Membrane</keyword>
<keyword evidence="1" id="KW-1133">Transmembrane helix</keyword>
<feature type="transmembrane region" description="Helical" evidence="1">
    <location>
        <begin position="12"/>
        <end position="36"/>
    </location>
</feature>
<dbReference type="Proteomes" id="UP001056610">
    <property type="component" value="Chromosome"/>
</dbReference>
<organism evidence="2 3">
    <name type="scientific">Candidatus Mycobacterium methanotrophicum</name>
    <dbReference type="NCBI Taxonomy" id="2943498"/>
    <lineage>
        <taxon>Bacteria</taxon>
        <taxon>Bacillati</taxon>
        <taxon>Actinomycetota</taxon>
        <taxon>Actinomycetes</taxon>
        <taxon>Mycobacteriales</taxon>
        <taxon>Mycobacteriaceae</taxon>
        <taxon>Mycobacterium</taxon>
    </lineage>
</organism>
<dbReference type="EMBL" id="CP097320">
    <property type="protein sequence ID" value="UQX12198.1"/>
    <property type="molecule type" value="Genomic_DNA"/>
</dbReference>
<evidence type="ECO:0000256" key="1">
    <source>
        <dbReference type="SAM" id="Phobius"/>
    </source>
</evidence>
<accession>A0ABY4QR13</accession>
<feature type="transmembrane region" description="Helical" evidence="1">
    <location>
        <begin position="319"/>
        <end position="340"/>
    </location>
</feature>
<feature type="transmembrane region" description="Helical" evidence="1">
    <location>
        <begin position="377"/>
        <end position="397"/>
    </location>
</feature>
<feature type="transmembrane region" description="Helical" evidence="1">
    <location>
        <begin position="109"/>
        <end position="127"/>
    </location>
</feature>
<evidence type="ECO:0000313" key="3">
    <source>
        <dbReference type="Proteomes" id="UP001056610"/>
    </source>
</evidence>
<feature type="transmembrane region" description="Helical" evidence="1">
    <location>
        <begin position="352"/>
        <end position="371"/>
    </location>
</feature>
<feature type="transmembrane region" description="Helical" evidence="1">
    <location>
        <begin position="42"/>
        <end position="63"/>
    </location>
</feature>
<feature type="transmembrane region" description="Helical" evidence="1">
    <location>
        <begin position="84"/>
        <end position="103"/>
    </location>
</feature>
<sequence>MTISTLNRKARVWSTVIDQVFSSASNGIFTFAVAVASPTQSFGEIVLMLTALLTVLGVQRGAVGTPLLLKSDQTPEQIRRDGSFALVAGLATGCAVLGAMVTFGHAVGLPAVLLGVSAPILLCQDVLRYVTFAEGRPHVAATWDGAWFLGSLLLLVSAWLKLSTVPWLIGGWAVLGLMAFAGMAADLRMMPQLEGFGRWARAGWQHRARFGIDAGAELTGGFLVLSMVAALLSPTATAALRGATVLLSPLAILAGALQLIVISESTRNSAQPRDVWYAALRYMAGIAALSVLVGVVLCALPASVGAYLLGQSFEPAQHVLPIVLVGYFATAIGLVVSVFFKTFNRSSDLMRWKIASTMVTLVGATGATLLFHSASGVAVGLAVAAILMSFLALAYYAPWEVRTGMSSVDNRSLRLDAAEL</sequence>
<gene>
    <name evidence="2" type="ORF">M5I08_07865</name>
</gene>
<feature type="transmembrane region" description="Helical" evidence="1">
    <location>
        <begin position="238"/>
        <end position="261"/>
    </location>
</feature>
<keyword evidence="1" id="KW-0812">Transmembrane</keyword>
<dbReference type="RefSeq" id="WP_219067653.1">
    <property type="nucleotide sequence ID" value="NZ_CAJUXY010000023.1"/>
</dbReference>
<keyword evidence="3" id="KW-1185">Reference proteome</keyword>